<dbReference type="Pfam" id="PF17641">
    <property type="entry name" value="ASPRs"/>
    <property type="match status" value="1"/>
</dbReference>
<dbReference type="OrthoDB" id="5891254at2759"/>
<evidence type="ECO:0000313" key="3">
    <source>
        <dbReference type="Proteomes" id="UP000252519"/>
    </source>
</evidence>
<dbReference type="InterPro" id="IPR035109">
    <property type="entry name" value="ASPR"/>
</dbReference>
<dbReference type="AlphaFoldDB" id="A0A368HAD3"/>
<dbReference type="EMBL" id="JOJR01000007">
    <property type="protein sequence ID" value="RCN52320.1"/>
    <property type="molecule type" value="Genomic_DNA"/>
</dbReference>
<feature type="signal peptide" evidence="1">
    <location>
        <begin position="1"/>
        <end position="23"/>
    </location>
</feature>
<name>A0A368HAD3_ANCCA</name>
<organism evidence="2 3">
    <name type="scientific">Ancylostoma caninum</name>
    <name type="common">Dog hookworm</name>
    <dbReference type="NCBI Taxonomy" id="29170"/>
    <lineage>
        <taxon>Eukaryota</taxon>
        <taxon>Metazoa</taxon>
        <taxon>Ecdysozoa</taxon>
        <taxon>Nematoda</taxon>
        <taxon>Chromadorea</taxon>
        <taxon>Rhabditida</taxon>
        <taxon>Rhabditina</taxon>
        <taxon>Rhabditomorpha</taxon>
        <taxon>Strongyloidea</taxon>
        <taxon>Ancylostomatidae</taxon>
        <taxon>Ancylostomatinae</taxon>
        <taxon>Ancylostoma</taxon>
    </lineage>
</organism>
<sequence length="91" mass="10492">MAALMRTIIWTIYLCLWCSSVLSHRLPKCPQSYGVEMQEEIRSLIYKEISERVSIAPEYSCDMEKSAASLVLKDKSRDSEYSENVEMIYSG</sequence>
<reference evidence="2 3" key="1">
    <citation type="submission" date="2014-10" db="EMBL/GenBank/DDBJ databases">
        <title>Draft genome of the hookworm Ancylostoma caninum.</title>
        <authorList>
            <person name="Mitreva M."/>
        </authorList>
    </citation>
    <scope>NUCLEOTIDE SEQUENCE [LARGE SCALE GENOMIC DNA]</scope>
    <source>
        <strain evidence="2 3">Baltimore</strain>
    </source>
</reference>
<gene>
    <name evidence="2" type="ORF">ANCCAN_01362</name>
</gene>
<evidence type="ECO:0000313" key="2">
    <source>
        <dbReference type="EMBL" id="RCN52320.1"/>
    </source>
</evidence>
<comment type="caution">
    <text evidence="2">The sequence shown here is derived from an EMBL/GenBank/DDBJ whole genome shotgun (WGS) entry which is preliminary data.</text>
</comment>
<dbReference type="Proteomes" id="UP000252519">
    <property type="component" value="Unassembled WGS sequence"/>
</dbReference>
<feature type="chain" id="PRO_5017016983" evidence="1">
    <location>
        <begin position="24"/>
        <end position="91"/>
    </location>
</feature>
<keyword evidence="1" id="KW-0732">Signal</keyword>
<protein>
    <submittedName>
        <fullName evidence="2">Uncharacterized protein</fullName>
    </submittedName>
</protein>
<evidence type="ECO:0000256" key="1">
    <source>
        <dbReference type="SAM" id="SignalP"/>
    </source>
</evidence>
<accession>A0A368HAD3</accession>
<keyword evidence="3" id="KW-1185">Reference proteome</keyword>
<proteinExistence type="predicted"/>